<evidence type="ECO:0000256" key="8">
    <source>
        <dbReference type="SAM" id="SignalP"/>
    </source>
</evidence>
<dbReference type="InterPro" id="IPR011701">
    <property type="entry name" value="MFS"/>
</dbReference>
<protein>
    <recommendedName>
        <fullName evidence="9">Major facilitator superfamily (MFS) profile domain-containing protein</fullName>
    </recommendedName>
</protein>
<dbReference type="Pfam" id="PF07690">
    <property type="entry name" value="MFS_1"/>
    <property type="match status" value="1"/>
</dbReference>
<dbReference type="PANTHER" id="PTHR43124">
    <property type="entry name" value="PURINE EFFLUX PUMP PBUE"/>
    <property type="match status" value="1"/>
</dbReference>
<keyword evidence="2" id="KW-0813">Transport</keyword>
<dbReference type="PATRIC" id="fig|1423788.3.peg.2037"/>
<feature type="domain" description="Major facilitator superfamily (MFS) profile" evidence="9">
    <location>
        <begin position="17"/>
        <end position="396"/>
    </location>
</feature>
<feature type="transmembrane region" description="Helical" evidence="7">
    <location>
        <begin position="310"/>
        <end position="329"/>
    </location>
</feature>
<keyword evidence="3" id="KW-1003">Cell membrane</keyword>
<feature type="chain" id="PRO_5006406679" description="Major facilitator superfamily (MFS) profile domain-containing protein" evidence="8">
    <location>
        <begin position="38"/>
        <end position="407"/>
    </location>
</feature>
<reference evidence="10 11" key="1">
    <citation type="journal article" date="2015" name="Genome Announc.">
        <title>Expanding the biotechnology potential of lactobacilli through comparative genomics of 213 strains and associated genera.</title>
        <authorList>
            <person name="Sun Z."/>
            <person name="Harris H.M."/>
            <person name="McCann A."/>
            <person name="Guo C."/>
            <person name="Argimon S."/>
            <person name="Zhang W."/>
            <person name="Yang X."/>
            <person name="Jeffery I.B."/>
            <person name="Cooney J.C."/>
            <person name="Kagawa T.F."/>
            <person name="Liu W."/>
            <person name="Song Y."/>
            <person name="Salvetti E."/>
            <person name="Wrobel A."/>
            <person name="Rasinkangas P."/>
            <person name="Parkhill J."/>
            <person name="Rea M.C."/>
            <person name="O'Sullivan O."/>
            <person name="Ritari J."/>
            <person name="Douillard F.P."/>
            <person name="Paul Ross R."/>
            <person name="Yang R."/>
            <person name="Briner A.E."/>
            <person name="Felis G.E."/>
            <person name="de Vos W.M."/>
            <person name="Barrangou R."/>
            <person name="Klaenhammer T.R."/>
            <person name="Caufield P.W."/>
            <person name="Cui Y."/>
            <person name="Zhang H."/>
            <person name="O'Toole P.W."/>
        </authorList>
    </citation>
    <scope>NUCLEOTIDE SEQUENCE [LARGE SCALE GENOMIC DNA]</scope>
    <source>
        <strain evidence="10 11">DSM 19674</strain>
    </source>
</reference>
<sequence>MINYNLEVSFMNKKKIPLVLGILSMNLLLMSTSAVSAAIAAIAKSFPKEPISKVQMLGSIPQLGQLIATVLFSYLAFKLTRKNLGILAVAVVGVAGLLPVFYGSSLNLILACMVLVGFGTGIISNVSPVLLQSNFDGEDRATAMGWSVGANNIGMMLFTALGGILGGSDWHNLFWIYAFSIVIILMVFFLVPQDVKLSKTAEENNQKTSLKTVFGSLNKHVYLILGITFVLSLCMMLFMTNQSIVLAGKGKGTAYVALVTAIGNIGGIATAVLIKYIRKITKTNTIAWGFIAFMLSFVLVLFTNNFALHILGNMFSGVGIVLVNATLPYELSILTDEKQFTVAIAMNTFVSSVAGMFAPIIISLVNISAGDGSFIAGTILSALMFLLLFISRFGKKIEKVGSLHATV</sequence>
<keyword evidence="4 7" id="KW-0812">Transmembrane</keyword>
<dbReference type="PROSITE" id="PS50850">
    <property type="entry name" value="MFS"/>
    <property type="match status" value="1"/>
</dbReference>
<dbReference type="SUPFAM" id="SSF103473">
    <property type="entry name" value="MFS general substrate transporter"/>
    <property type="match status" value="1"/>
</dbReference>
<dbReference type="InterPro" id="IPR050189">
    <property type="entry name" value="MFS_Efflux_Transporters"/>
</dbReference>
<dbReference type="GO" id="GO:0022857">
    <property type="term" value="F:transmembrane transporter activity"/>
    <property type="evidence" value="ECO:0007669"/>
    <property type="project" value="InterPro"/>
</dbReference>
<evidence type="ECO:0000256" key="4">
    <source>
        <dbReference type="ARBA" id="ARBA00022692"/>
    </source>
</evidence>
<evidence type="ECO:0000313" key="10">
    <source>
        <dbReference type="EMBL" id="KRK83163.1"/>
    </source>
</evidence>
<evidence type="ECO:0000256" key="3">
    <source>
        <dbReference type="ARBA" id="ARBA00022475"/>
    </source>
</evidence>
<comment type="subcellular location">
    <subcellularLocation>
        <location evidence="1">Cell membrane</location>
        <topology evidence="1">Multi-pass membrane protein</topology>
    </subcellularLocation>
</comment>
<evidence type="ECO:0000256" key="2">
    <source>
        <dbReference type="ARBA" id="ARBA00022448"/>
    </source>
</evidence>
<feature type="transmembrane region" description="Helical" evidence="7">
    <location>
        <begin position="373"/>
        <end position="390"/>
    </location>
</feature>
<dbReference type="PANTHER" id="PTHR43124:SF3">
    <property type="entry name" value="CHLORAMPHENICOL EFFLUX PUMP RV0191"/>
    <property type="match status" value="1"/>
</dbReference>
<keyword evidence="5 7" id="KW-1133">Transmembrane helix</keyword>
<organism evidence="10 11">
    <name type="scientific">Companilactobacillus bobalius DSM 19674</name>
    <dbReference type="NCBI Taxonomy" id="1423788"/>
    <lineage>
        <taxon>Bacteria</taxon>
        <taxon>Bacillati</taxon>
        <taxon>Bacillota</taxon>
        <taxon>Bacilli</taxon>
        <taxon>Lactobacillales</taxon>
        <taxon>Lactobacillaceae</taxon>
        <taxon>Companilactobacillus</taxon>
        <taxon>Companilactobacillus bobalius</taxon>
    </lineage>
</organism>
<feature type="signal peptide" evidence="8">
    <location>
        <begin position="1"/>
        <end position="37"/>
    </location>
</feature>
<name>A0A0R1KIM7_9LACO</name>
<evidence type="ECO:0000256" key="6">
    <source>
        <dbReference type="ARBA" id="ARBA00023136"/>
    </source>
</evidence>
<evidence type="ECO:0000313" key="11">
    <source>
        <dbReference type="Proteomes" id="UP000051515"/>
    </source>
</evidence>
<feature type="transmembrane region" description="Helical" evidence="7">
    <location>
        <begin position="56"/>
        <end position="77"/>
    </location>
</feature>
<dbReference type="EMBL" id="AZDY01000037">
    <property type="protein sequence ID" value="KRK83163.1"/>
    <property type="molecule type" value="Genomic_DNA"/>
</dbReference>
<dbReference type="InterPro" id="IPR020846">
    <property type="entry name" value="MFS_dom"/>
</dbReference>
<feature type="transmembrane region" description="Helical" evidence="7">
    <location>
        <begin position="252"/>
        <end position="274"/>
    </location>
</feature>
<dbReference type="AlphaFoldDB" id="A0A0R1KIM7"/>
<feature type="transmembrane region" description="Helical" evidence="7">
    <location>
        <begin position="143"/>
        <end position="167"/>
    </location>
</feature>
<accession>A0A0R1KIM7</accession>
<feature type="transmembrane region" description="Helical" evidence="7">
    <location>
        <begin position="108"/>
        <end position="131"/>
    </location>
</feature>
<feature type="transmembrane region" description="Helical" evidence="7">
    <location>
        <begin position="286"/>
        <end position="304"/>
    </location>
</feature>
<keyword evidence="8" id="KW-0732">Signal</keyword>
<feature type="transmembrane region" description="Helical" evidence="7">
    <location>
        <begin position="173"/>
        <end position="191"/>
    </location>
</feature>
<keyword evidence="11" id="KW-1185">Reference proteome</keyword>
<feature type="transmembrane region" description="Helical" evidence="7">
    <location>
        <begin position="221"/>
        <end position="240"/>
    </location>
</feature>
<dbReference type="STRING" id="1423788.FC78_GL001972"/>
<dbReference type="Proteomes" id="UP000051515">
    <property type="component" value="Unassembled WGS sequence"/>
</dbReference>
<evidence type="ECO:0000256" key="5">
    <source>
        <dbReference type="ARBA" id="ARBA00022989"/>
    </source>
</evidence>
<feature type="transmembrane region" description="Helical" evidence="7">
    <location>
        <begin position="341"/>
        <end position="367"/>
    </location>
</feature>
<comment type="caution">
    <text evidence="10">The sequence shown here is derived from an EMBL/GenBank/DDBJ whole genome shotgun (WGS) entry which is preliminary data.</text>
</comment>
<dbReference type="GO" id="GO:0005886">
    <property type="term" value="C:plasma membrane"/>
    <property type="evidence" value="ECO:0007669"/>
    <property type="project" value="UniProtKB-SubCell"/>
</dbReference>
<keyword evidence="6 7" id="KW-0472">Membrane</keyword>
<evidence type="ECO:0000256" key="1">
    <source>
        <dbReference type="ARBA" id="ARBA00004651"/>
    </source>
</evidence>
<dbReference type="InterPro" id="IPR036259">
    <property type="entry name" value="MFS_trans_sf"/>
</dbReference>
<evidence type="ECO:0000259" key="9">
    <source>
        <dbReference type="PROSITE" id="PS50850"/>
    </source>
</evidence>
<gene>
    <name evidence="10" type="ORF">FC78_GL001972</name>
</gene>
<feature type="transmembrane region" description="Helical" evidence="7">
    <location>
        <begin position="84"/>
        <end position="102"/>
    </location>
</feature>
<dbReference type="Gene3D" id="1.20.1250.20">
    <property type="entry name" value="MFS general substrate transporter like domains"/>
    <property type="match status" value="1"/>
</dbReference>
<proteinExistence type="predicted"/>
<evidence type="ECO:0000256" key="7">
    <source>
        <dbReference type="SAM" id="Phobius"/>
    </source>
</evidence>